<feature type="transmembrane region" description="Helical" evidence="7">
    <location>
        <begin position="328"/>
        <end position="348"/>
    </location>
</feature>
<dbReference type="Pfam" id="PF02687">
    <property type="entry name" value="FtsX"/>
    <property type="match status" value="1"/>
</dbReference>
<dbReference type="InterPro" id="IPR025857">
    <property type="entry name" value="MacB_PCD"/>
</dbReference>
<evidence type="ECO:0000259" key="9">
    <source>
        <dbReference type="Pfam" id="PF12704"/>
    </source>
</evidence>
<keyword evidence="2" id="KW-1003">Cell membrane</keyword>
<feature type="transmembrane region" description="Helical" evidence="7">
    <location>
        <begin position="369"/>
        <end position="391"/>
    </location>
</feature>
<keyword evidence="3 7" id="KW-0812">Transmembrane</keyword>
<evidence type="ECO:0000313" key="10">
    <source>
        <dbReference type="EMBL" id="HGI87042.1"/>
    </source>
</evidence>
<keyword evidence="5 7" id="KW-0472">Membrane</keyword>
<feature type="transmembrane region" description="Helical" evidence="7">
    <location>
        <begin position="25"/>
        <end position="46"/>
    </location>
</feature>
<dbReference type="PANTHER" id="PTHR30572:SF4">
    <property type="entry name" value="ABC TRANSPORTER PERMEASE YTRF"/>
    <property type="match status" value="1"/>
</dbReference>
<dbReference type="EMBL" id="DTFF01000013">
    <property type="protein sequence ID" value="HGI87042.1"/>
    <property type="molecule type" value="Genomic_DNA"/>
</dbReference>
<feature type="transmembrane region" description="Helical" evidence="7">
    <location>
        <begin position="305"/>
        <end position="322"/>
    </location>
</feature>
<gene>
    <name evidence="10" type="ORF">ENV14_01390</name>
</gene>
<reference evidence="10" key="1">
    <citation type="journal article" date="2020" name="mSystems">
        <title>Genome- and Community-Level Interaction Insights into Carbon Utilization and Element Cycling Functions of Hydrothermarchaeota in Hydrothermal Sediment.</title>
        <authorList>
            <person name="Zhou Z."/>
            <person name="Liu Y."/>
            <person name="Xu W."/>
            <person name="Pan J."/>
            <person name="Luo Z.H."/>
            <person name="Li M."/>
        </authorList>
    </citation>
    <scope>NUCLEOTIDE SEQUENCE [LARGE SCALE GENOMIC DNA]</scope>
    <source>
        <strain evidence="10">SpSt-732</strain>
    </source>
</reference>
<comment type="similarity">
    <text evidence="6">Belongs to the ABC-4 integral membrane protein family.</text>
</comment>
<accession>A0A7C4FAD9</accession>
<evidence type="ECO:0000256" key="7">
    <source>
        <dbReference type="SAM" id="Phobius"/>
    </source>
</evidence>
<feature type="domain" description="ABC3 transporter permease C-terminal" evidence="8">
    <location>
        <begin position="275"/>
        <end position="401"/>
    </location>
</feature>
<protein>
    <submittedName>
        <fullName evidence="10">ABC transporter permease</fullName>
    </submittedName>
</protein>
<comment type="subcellular location">
    <subcellularLocation>
        <location evidence="1">Cell membrane</location>
        <topology evidence="1">Multi-pass membrane protein</topology>
    </subcellularLocation>
</comment>
<evidence type="ECO:0000256" key="2">
    <source>
        <dbReference type="ARBA" id="ARBA00022475"/>
    </source>
</evidence>
<dbReference type="GO" id="GO:0022857">
    <property type="term" value="F:transmembrane transporter activity"/>
    <property type="evidence" value="ECO:0007669"/>
    <property type="project" value="TreeGrafter"/>
</dbReference>
<comment type="caution">
    <text evidence="10">The sequence shown here is derived from an EMBL/GenBank/DDBJ whole genome shotgun (WGS) entry which is preliminary data.</text>
</comment>
<evidence type="ECO:0000256" key="4">
    <source>
        <dbReference type="ARBA" id="ARBA00022989"/>
    </source>
</evidence>
<evidence type="ECO:0000256" key="1">
    <source>
        <dbReference type="ARBA" id="ARBA00004651"/>
    </source>
</evidence>
<dbReference type="PANTHER" id="PTHR30572">
    <property type="entry name" value="MEMBRANE COMPONENT OF TRANSPORTER-RELATED"/>
    <property type="match status" value="1"/>
</dbReference>
<name>A0A7C4FAD9_9CREN</name>
<feature type="transmembrane region" description="Helical" evidence="7">
    <location>
        <begin position="271"/>
        <end position="293"/>
    </location>
</feature>
<dbReference type="InterPro" id="IPR050250">
    <property type="entry name" value="Macrolide_Exporter_MacB"/>
</dbReference>
<dbReference type="Pfam" id="PF12704">
    <property type="entry name" value="MacB_PCD"/>
    <property type="match status" value="1"/>
</dbReference>
<feature type="domain" description="MacB-like periplasmic core" evidence="9">
    <location>
        <begin position="26"/>
        <end position="243"/>
    </location>
</feature>
<keyword evidence="4 7" id="KW-1133">Transmembrane helix</keyword>
<evidence type="ECO:0000259" key="8">
    <source>
        <dbReference type="Pfam" id="PF02687"/>
    </source>
</evidence>
<evidence type="ECO:0000256" key="3">
    <source>
        <dbReference type="ARBA" id="ARBA00022692"/>
    </source>
</evidence>
<dbReference type="InterPro" id="IPR003838">
    <property type="entry name" value="ABC3_permease_C"/>
</dbReference>
<proteinExistence type="inferred from homology"/>
<organism evidence="10">
    <name type="scientific">Ignisphaera aggregans</name>
    <dbReference type="NCBI Taxonomy" id="334771"/>
    <lineage>
        <taxon>Archaea</taxon>
        <taxon>Thermoproteota</taxon>
        <taxon>Thermoprotei</taxon>
        <taxon>Desulfurococcales</taxon>
        <taxon>Desulfurococcaceae</taxon>
        <taxon>Ignisphaera</taxon>
    </lineage>
</organism>
<dbReference type="AlphaFoldDB" id="A0A7C4FAD9"/>
<dbReference type="GO" id="GO:0005886">
    <property type="term" value="C:plasma membrane"/>
    <property type="evidence" value="ECO:0007669"/>
    <property type="project" value="UniProtKB-SubCell"/>
</dbReference>
<evidence type="ECO:0000256" key="5">
    <source>
        <dbReference type="ARBA" id="ARBA00023136"/>
    </source>
</evidence>
<evidence type="ECO:0000256" key="6">
    <source>
        <dbReference type="ARBA" id="ARBA00038076"/>
    </source>
</evidence>
<sequence>MPLLQFIFDVFKLAFKALTERRARALLTIVGIAIGPLALVMISSVIDGYGEYVISQIEGLGQNAIVLFPESGYKFTQNDLSIIRSIPHVKRAEPFYTLQAQVKVGTQTKVVFVYAIPIDVVFEAVRGLELLNGSIPSDVEYLKAVVGHRIAYDDNGNEVYSLGDVLTITYLRTTGGRTDVKRASITVAGILKEFGGAFILSPDTTIFLPLSAGQRVLGLSEWSGVFVLVESSTYVPEAMKVLQDVYRGSASIISFQSIANIVNSVIGAMNFISFAASLSAFAVAVAGVAATMITSVIERTREIGLLKSLGFTNLQILLMILMESIVMSMIGGVMGMALGVIGAHMLALRGFEIRAAATAVMVIRAPPKITIINISRTMVLTILIGVAGGIFPAYRASKIPPAVALRYE</sequence>